<reference evidence="1" key="1">
    <citation type="journal article" date="2020" name="Nature">
        <title>Giant virus diversity and host interactions through global metagenomics.</title>
        <authorList>
            <person name="Schulz F."/>
            <person name="Roux S."/>
            <person name="Paez-Espino D."/>
            <person name="Jungbluth S."/>
            <person name="Walsh D.A."/>
            <person name="Denef V.J."/>
            <person name="McMahon K.D."/>
            <person name="Konstantinidis K.T."/>
            <person name="Eloe-Fadrosh E.A."/>
            <person name="Kyrpides N.C."/>
            <person name="Woyke T."/>
        </authorList>
    </citation>
    <scope>NUCLEOTIDE SEQUENCE</scope>
    <source>
        <strain evidence="1">GVMAG-M-3300025676-16</strain>
    </source>
</reference>
<organism evidence="1">
    <name type="scientific">viral metagenome</name>
    <dbReference type="NCBI Taxonomy" id="1070528"/>
    <lineage>
        <taxon>unclassified sequences</taxon>
        <taxon>metagenomes</taxon>
        <taxon>organismal metagenomes</taxon>
    </lineage>
</organism>
<protein>
    <recommendedName>
        <fullName evidence="2">Glutaredoxin domain-containing protein</fullName>
    </recommendedName>
</protein>
<sequence length="131" mass="14808">MITLFIMKGCGYCHKAMEMLHDHIKTEMITIKDISEAPSHVNAAPFFKAHHNGKEYMGLPESTEHLLDMLEISKENLHHGSEHKVSGCGYQPKQNVKEEFRFGPTLAGESTWANKCTGYSTLGQLPKWHPN</sequence>
<dbReference type="AlphaFoldDB" id="A0A6C0IZS8"/>
<dbReference type="InterPro" id="IPR036249">
    <property type="entry name" value="Thioredoxin-like_sf"/>
</dbReference>
<dbReference type="EMBL" id="MN740294">
    <property type="protein sequence ID" value="QHT98582.1"/>
    <property type="molecule type" value="Genomic_DNA"/>
</dbReference>
<dbReference type="SUPFAM" id="SSF52833">
    <property type="entry name" value="Thioredoxin-like"/>
    <property type="match status" value="1"/>
</dbReference>
<evidence type="ECO:0008006" key="2">
    <source>
        <dbReference type="Google" id="ProtNLM"/>
    </source>
</evidence>
<name>A0A6C0IZS8_9ZZZZ</name>
<proteinExistence type="predicted"/>
<evidence type="ECO:0000313" key="1">
    <source>
        <dbReference type="EMBL" id="QHT98582.1"/>
    </source>
</evidence>
<accession>A0A6C0IZS8</accession>